<evidence type="ECO:0000313" key="2">
    <source>
        <dbReference type="Proteomes" id="UP000266915"/>
    </source>
</evidence>
<comment type="caution">
    <text evidence="1">The sequence shown here is derived from an EMBL/GenBank/DDBJ whole genome shotgun (WGS) entry which is preliminary data.</text>
</comment>
<gene>
    <name evidence="1" type="ORF">EDD42_4073</name>
</gene>
<dbReference type="RefSeq" id="WP_159453453.1">
    <property type="nucleotide sequence ID" value="NZ_FXAP01000007.1"/>
</dbReference>
<dbReference type="Proteomes" id="UP000266915">
    <property type="component" value="Unassembled WGS sequence"/>
</dbReference>
<reference evidence="1 2" key="1">
    <citation type="submission" date="2018-11" db="EMBL/GenBank/DDBJ databases">
        <title>Sequencing the genomes of 1000 actinobacteria strains.</title>
        <authorList>
            <person name="Klenk H.-P."/>
        </authorList>
    </citation>
    <scope>NUCLEOTIDE SEQUENCE [LARGE SCALE GENOMIC DNA]</scope>
    <source>
        <strain evidence="1 2">DSM 14012</strain>
    </source>
</reference>
<accession>A0A3N2BLI3</accession>
<protein>
    <submittedName>
        <fullName evidence="1">Uncharacterized protein</fullName>
    </submittedName>
</protein>
<dbReference type="EMBL" id="RKHL01000002">
    <property type="protein sequence ID" value="ROR76120.1"/>
    <property type="molecule type" value="Genomic_DNA"/>
</dbReference>
<proteinExistence type="predicted"/>
<keyword evidence="2" id="KW-1185">Reference proteome</keyword>
<dbReference type="AlphaFoldDB" id="A0A3N2BLI3"/>
<sequence length="45" mass="4697">MKKNRISVLVLSVAFAATLALVIVGAAGVVGAMNEQQLQQLEDAQ</sequence>
<organism evidence="1 2">
    <name type="scientific">Plantibacter flavus</name>
    <dbReference type="NCBI Taxonomy" id="150123"/>
    <lineage>
        <taxon>Bacteria</taxon>
        <taxon>Bacillati</taxon>
        <taxon>Actinomycetota</taxon>
        <taxon>Actinomycetes</taxon>
        <taxon>Micrococcales</taxon>
        <taxon>Microbacteriaceae</taxon>
        <taxon>Plantibacter</taxon>
    </lineage>
</organism>
<name>A0A3N2BLI3_9MICO</name>
<evidence type="ECO:0000313" key="1">
    <source>
        <dbReference type="EMBL" id="ROR76120.1"/>
    </source>
</evidence>